<dbReference type="PANTHER" id="PTHR23026:SF123">
    <property type="entry name" value="NAD(P)H NITROREDUCTASE RV3131-RELATED"/>
    <property type="match status" value="1"/>
</dbReference>
<dbReference type="PANTHER" id="PTHR23026">
    <property type="entry name" value="NADPH NITROREDUCTASE"/>
    <property type="match status" value="1"/>
</dbReference>
<dbReference type="InterPro" id="IPR029479">
    <property type="entry name" value="Nitroreductase"/>
</dbReference>
<organism evidence="2 3">
    <name type="scientific">Geodia barretti</name>
    <name type="common">Barrett's horny sponge</name>
    <dbReference type="NCBI Taxonomy" id="519541"/>
    <lineage>
        <taxon>Eukaryota</taxon>
        <taxon>Metazoa</taxon>
        <taxon>Porifera</taxon>
        <taxon>Demospongiae</taxon>
        <taxon>Heteroscleromorpha</taxon>
        <taxon>Tetractinellida</taxon>
        <taxon>Astrophorina</taxon>
        <taxon>Geodiidae</taxon>
        <taxon>Geodia</taxon>
    </lineage>
</organism>
<dbReference type="GO" id="GO:0140616">
    <property type="term" value="F:iodotyrosine deiodinase activity"/>
    <property type="evidence" value="ECO:0007669"/>
    <property type="project" value="UniProtKB-ARBA"/>
</dbReference>
<dbReference type="InterPro" id="IPR050627">
    <property type="entry name" value="Nitroreductase/BluB"/>
</dbReference>
<evidence type="ECO:0000313" key="2">
    <source>
        <dbReference type="EMBL" id="CAI7991215.1"/>
    </source>
</evidence>
<dbReference type="Gene3D" id="3.40.109.10">
    <property type="entry name" value="NADH Oxidase"/>
    <property type="match status" value="1"/>
</dbReference>
<reference evidence="2" key="1">
    <citation type="submission" date="2023-03" db="EMBL/GenBank/DDBJ databases">
        <authorList>
            <person name="Steffen K."/>
            <person name="Cardenas P."/>
        </authorList>
    </citation>
    <scope>NUCLEOTIDE SEQUENCE</scope>
</reference>
<comment type="caution">
    <text evidence="2">The sequence shown here is derived from an EMBL/GenBank/DDBJ whole genome shotgun (WGS) entry which is preliminary data.</text>
</comment>
<protein>
    <submittedName>
        <fullName evidence="2">NADH dehydrogenase/NAD(P)H nitroreductase AF_2267</fullName>
    </submittedName>
</protein>
<dbReference type="Proteomes" id="UP001174909">
    <property type="component" value="Unassembled WGS sequence"/>
</dbReference>
<name>A0AA35QU91_GEOBA</name>
<dbReference type="Pfam" id="PF00881">
    <property type="entry name" value="Nitroreductase"/>
    <property type="match status" value="1"/>
</dbReference>
<evidence type="ECO:0000313" key="3">
    <source>
        <dbReference type="Proteomes" id="UP001174909"/>
    </source>
</evidence>
<evidence type="ECO:0000259" key="1">
    <source>
        <dbReference type="Pfam" id="PF00881"/>
    </source>
</evidence>
<keyword evidence="3" id="KW-1185">Reference proteome</keyword>
<dbReference type="EMBL" id="CASHTH010000109">
    <property type="protein sequence ID" value="CAI7991215.1"/>
    <property type="molecule type" value="Genomic_DNA"/>
</dbReference>
<feature type="domain" description="Nitroreductase" evidence="1">
    <location>
        <begin position="17"/>
        <end position="182"/>
    </location>
</feature>
<sequence>MADQFDLFEAIYSQRQITRYKPDPVPQSAIQQMIDAAVRAPNGGNTQPWEFVVVNDPDTVSALGELYKNTWLDAMGWEPSPTESRVYRHARYLAHHMPEVPAMIVVCADHSRGSGFQPDEPIERGRHAASVWPAIQNLFLAGRALGLGTRITTVLNRKEDEVRELLGLPQSAEMICLTPVGYPRGSFGPTNRRPPSDVTSFNRWGFRDWAD</sequence>
<proteinExistence type="predicted"/>
<gene>
    <name evidence="2" type="ORF">GBAR_LOCUS653</name>
</gene>
<dbReference type="InterPro" id="IPR000415">
    <property type="entry name" value="Nitroreductase-like"/>
</dbReference>
<accession>A0AA35QU91</accession>
<dbReference type="AlphaFoldDB" id="A0AA35QU91"/>
<dbReference type="SUPFAM" id="SSF55469">
    <property type="entry name" value="FMN-dependent nitroreductase-like"/>
    <property type="match status" value="1"/>
</dbReference>